<protein>
    <recommendedName>
        <fullName evidence="6">Mid2 domain-containing protein</fullName>
    </recommendedName>
</protein>
<sequence length="413" mass="43154">MHLSSQSLFLLLFVLIARVSLAADLDTKDQTLIATPTHAPEVLRRYFARGDKSNDDDGHEATIFDCTTKVIVEVPANAGKKDDANTRKEVKCTPTAIFIPASPTASAATRSNKKVTVTVTAKATPTPQHSSNLESSSSSGHKNDDKEGGSTHGSGTTHDKEQSPKDNDDTVTAYTESGPGTSSSTPTAGIEDPNAPNDNSEDTSGSDPNGTDDATTDTEGSDDTTTTPNDSDDSASTTDNGDDTTTGTSNPNESSSESPNAQDPNTRSETQAVEGTVSNKALGIGLGVGIGCVAAIGLAGLLVANKRRRENQSSSSSYNDDVNTHWRPQSFMGVVASVVAKLPRSASLRSNQTKRDTAGMAVGAGQGAIEDPSTALGRHPSNSSSRSAASQPPSLARVHEQPREQMHEIDLRY</sequence>
<proteinExistence type="predicted"/>
<dbReference type="Proteomes" id="UP001209540">
    <property type="component" value="Unassembled WGS sequence"/>
</dbReference>
<keyword evidence="2" id="KW-0812">Transmembrane</keyword>
<reference evidence="4" key="2">
    <citation type="submission" date="2023-02" db="EMBL/GenBank/DDBJ databases">
        <authorList>
            <consortium name="DOE Joint Genome Institute"/>
            <person name="Mondo S.J."/>
            <person name="Chang Y."/>
            <person name="Wang Y."/>
            <person name="Ahrendt S."/>
            <person name="Andreopoulos W."/>
            <person name="Barry K."/>
            <person name="Beard J."/>
            <person name="Benny G.L."/>
            <person name="Blankenship S."/>
            <person name="Bonito G."/>
            <person name="Cuomo C."/>
            <person name="Desiro A."/>
            <person name="Gervers K.A."/>
            <person name="Hundley H."/>
            <person name="Kuo A."/>
            <person name="LaButti K."/>
            <person name="Lang B.F."/>
            <person name="Lipzen A."/>
            <person name="O'Donnell K."/>
            <person name="Pangilinan J."/>
            <person name="Reynolds N."/>
            <person name="Sandor L."/>
            <person name="Smith M.W."/>
            <person name="Tsang A."/>
            <person name="Grigoriev I.V."/>
            <person name="Stajich J.E."/>
            <person name="Spatafora J.W."/>
        </authorList>
    </citation>
    <scope>NUCLEOTIDE SEQUENCE</scope>
    <source>
        <strain evidence="4">RSA 2281</strain>
    </source>
</reference>
<evidence type="ECO:0000256" key="3">
    <source>
        <dbReference type="SAM" id="SignalP"/>
    </source>
</evidence>
<feature type="compositionally biased region" description="Polar residues" evidence="1">
    <location>
        <begin position="196"/>
        <end position="209"/>
    </location>
</feature>
<feature type="region of interest" description="Disordered" evidence="1">
    <location>
        <begin position="346"/>
        <end position="413"/>
    </location>
</feature>
<comment type="caution">
    <text evidence="4">The sequence shown here is derived from an EMBL/GenBank/DDBJ whole genome shotgun (WGS) entry which is preliminary data.</text>
</comment>
<keyword evidence="5" id="KW-1185">Reference proteome</keyword>
<feature type="compositionally biased region" description="Low complexity" evidence="1">
    <location>
        <begin position="120"/>
        <end position="139"/>
    </location>
</feature>
<feature type="compositionally biased region" description="Basic and acidic residues" evidence="1">
    <location>
        <begin position="157"/>
        <end position="168"/>
    </location>
</feature>
<feature type="compositionally biased region" description="Polar residues" evidence="1">
    <location>
        <begin position="261"/>
        <end position="271"/>
    </location>
</feature>
<dbReference type="AlphaFoldDB" id="A0AAD5PIN8"/>
<evidence type="ECO:0000256" key="2">
    <source>
        <dbReference type="SAM" id="Phobius"/>
    </source>
</evidence>
<dbReference type="EMBL" id="JAIXMP010000002">
    <property type="protein sequence ID" value="KAI9276948.1"/>
    <property type="molecule type" value="Genomic_DNA"/>
</dbReference>
<reference evidence="4" key="1">
    <citation type="journal article" date="2022" name="IScience">
        <title>Evolution of zygomycete secretomes and the origins of terrestrial fungal ecologies.</title>
        <authorList>
            <person name="Chang Y."/>
            <person name="Wang Y."/>
            <person name="Mondo S."/>
            <person name="Ahrendt S."/>
            <person name="Andreopoulos W."/>
            <person name="Barry K."/>
            <person name="Beard J."/>
            <person name="Benny G.L."/>
            <person name="Blankenship S."/>
            <person name="Bonito G."/>
            <person name="Cuomo C."/>
            <person name="Desiro A."/>
            <person name="Gervers K.A."/>
            <person name="Hundley H."/>
            <person name="Kuo A."/>
            <person name="LaButti K."/>
            <person name="Lang B.F."/>
            <person name="Lipzen A."/>
            <person name="O'Donnell K."/>
            <person name="Pangilinan J."/>
            <person name="Reynolds N."/>
            <person name="Sandor L."/>
            <person name="Smith M.E."/>
            <person name="Tsang A."/>
            <person name="Grigoriev I.V."/>
            <person name="Stajich J.E."/>
            <person name="Spatafora J.W."/>
        </authorList>
    </citation>
    <scope>NUCLEOTIDE SEQUENCE</scope>
    <source>
        <strain evidence="4">RSA 2281</strain>
    </source>
</reference>
<feature type="compositionally biased region" description="Low complexity" evidence="1">
    <location>
        <begin position="378"/>
        <end position="396"/>
    </location>
</feature>
<evidence type="ECO:0000313" key="4">
    <source>
        <dbReference type="EMBL" id="KAI9276948.1"/>
    </source>
</evidence>
<feature type="transmembrane region" description="Helical" evidence="2">
    <location>
        <begin position="281"/>
        <end position="304"/>
    </location>
</feature>
<evidence type="ECO:0000256" key="1">
    <source>
        <dbReference type="SAM" id="MobiDB-lite"/>
    </source>
</evidence>
<keyword evidence="3" id="KW-0732">Signal</keyword>
<feature type="compositionally biased region" description="Basic and acidic residues" evidence="1">
    <location>
        <begin position="397"/>
        <end position="413"/>
    </location>
</feature>
<organism evidence="4 5">
    <name type="scientific">Phascolomyces articulosus</name>
    <dbReference type="NCBI Taxonomy" id="60185"/>
    <lineage>
        <taxon>Eukaryota</taxon>
        <taxon>Fungi</taxon>
        <taxon>Fungi incertae sedis</taxon>
        <taxon>Mucoromycota</taxon>
        <taxon>Mucoromycotina</taxon>
        <taxon>Mucoromycetes</taxon>
        <taxon>Mucorales</taxon>
        <taxon>Lichtheimiaceae</taxon>
        <taxon>Phascolomyces</taxon>
    </lineage>
</organism>
<feature type="region of interest" description="Disordered" evidence="1">
    <location>
        <begin position="120"/>
        <end position="271"/>
    </location>
</feature>
<name>A0AAD5PIN8_9FUNG</name>
<feature type="compositionally biased region" description="Low complexity" evidence="1">
    <location>
        <begin position="175"/>
        <end position="187"/>
    </location>
</feature>
<evidence type="ECO:0008006" key="6">
    <source>
        <dbReference type="Google" id="ProtNLM"/>
    </source>
</evidence>
<feature type="chain" id="PRO_5041977881" description="Mid2 domain-containing protein" evidence="3">
    <location>
        <begin position="23"/>
        <end position="413"/>
    </location>
</feature>
<accession>A0AAD5PIN8</accession>
<feature type="signal peptide" evidence="3">
    <location>
        <begin position="1"/>
        <end position="22"/>
    </location>
</feature>
<gene>
    <name evidence="4" type="ORF">BDA99DRAFT_122209</name>
</gene>
<evidence type="ECO:0000313" key="5">
    <source>
        <dbReference type="Proteomes" id="UP001209540"/>
    </source>
</evidence>
<feature type="compositionally biased region" description="Low complexity" evidence="1">
    <location>
        <begin position="223"/>
        <end position="260"/>
    </location>
</feature>
<keyword evidence="2" id="KW-1133">Transmembrane helix</keyword>
<keyword evidence="2" id="KW-0472">Membrane</keyword>